<evidence type="ECO:0000256" key="3">
    <source>
        <dbReference type="ARBA" id="ARBA00022722"/>
    </source>
</evidence>
<feature type="active site" evidence="13">
    <location>
        <position position="139"/>
    </location>
</feature>
<comment type="function">
    <text evidence="13">The RuvA-RuvB-RuvC complex processes Holliday junction (HJ) DNA during genetic recombination and DNA repair. Endonuclease that resolves HJ intermediates. Cleaves cruciform DNA by making single-stranded nicks across the HJ at symmetrical positions within the homologous arms, yielding a 5'-phosphate and a 3'-hydroxyl group; requires a central core of homology in the junction. The consensus cleavage sequence is 5'-(A/T)TT(C/G)-3'. Cleavage occurs on the 3'-side of the TT dinucleotide at the point of strand exchange. HJ branch migration catalyzed by RuvA-RuvB allows RuvC to scan DNA until it finds its consensus sequence, where it cleaves and resolves the cruciform DNA.</text>
</comment>
<dbReference type="AlphaFoldDB" id="A0A0F9YL14"/>
<evidence type="ECO:0000256" key="10">
    <source>
        <dbReference type="ARBA" id="ARBA00023172"/>
    </source>
</evidence>
<feature type="binding site" evidence="13">
    <location>
        <position position="7"/>
    </location>
    <ligand>
        <name>Mg(2+)</name>
        <dbReference type="ChEBI" id="CHEBI:18420"/>
        <label>1</label>
    </ligand>
</feature>
<keyword evidence="7 13" id="KW-0378">Hydrolase</keyword>
<keyword evidence="6 13" id="KW-0227">DNA damage</keyword>
<dbReference type="PRINTS" id="PR00696">
    <property type="entry name" value="RSOLVASERUVC"/>
</dbReference>
<comment type="catalytic activity">
    <reaction evidence="12 13">
        <text>Endonucleolytic cleavage at a junction such as a reciprocal single-stranded crossover between two homologous DNA duplexes (Holliday junction).</text>
        <dbReference type="EC" id="3.1.21.10"/>
    </reaction>
</comment>
<evidence type="ECO:0000256" key="6">
    <source>
        <dbReference type="ARBA" id="ARBA00022763"/>
    </source>
</evidence>
<evidence type="ECO:0000256" key="12">
    <source>
        <dbReference type="ARBA" id="ARBA00029354"/>
    </source>
</evidence>
<keyword evidence="3 13" id="KW-0540">Nuclease</keyword>
<dbReference type="Pfam" id="PF02075">
    <property type="entry name" value="RuvC"/>
    <property type="match status" value="1"/>
</dbReference>
<dbReference type="NCBIfam" id="TIGR00228">
    <property type="entry name" value="ruvC"/>
    <property type="match status" value="1"/>
</dbReference>
<evidence type="ECO:0000256" key="5">
    <source>
        <dbReference type="ARBA" id="ARBA00022759"/>
    </source>
</evidence>
<evidence type="ECO:0000256" key="4">
    <source>
        <dbReference type="ARBA" id="ARBA00022723"/>
    </source>
</evidence>
<keyword evidence="10 13" id="KW-0233">DNA recombination</keyword>
<sequence length="175" mass="19175">MIILGIDPGTATSGFGLINVNGKGLEVINWGLIETHKDGLKENRLEKIYIETLDLLEKHKPDVFVFEKIFFFNNAKTVIAVGQAQGVMLLAASKTKTFVAEYAPGTIKKLITGSGRANKKEIQIAVRKILGSKVKSKAHKKTHFDNAADALAIAMTHAISINKFKILDKDLSKKT</sequence>
<dbReference type="PATRIC" id="fig|1618586.3.peg.321"/>
<dbReference type="InterPro" id="IPR036397">
    <property type="entry name" value="RNaseH_sf"/>
</dbReference>
<dbReference type="Proteomes" id="UP000034803">
    <property type="component" value="Unassembled WGS sequence"/>
</dbReference>
<dbReference type="GO" id="GO:0008821">
    <property type="term" value="F:crossover junction DNA endonuclease activity"/>
    <property type="evidence" value="ECO:0007669"/>
    <property type="project" value="UniProtKB-UniRule"/>
</dbReference>
<protein>
    <recommendedName>
        <fullName evidence="13 14">Crossover junction endodeoxyribonuclease RuvC</fullName>
        <ecNumber evidence="13 14">3.1.21.10</ecNumber>
    </recommendedName>
    <alternativeName>
        <fullName evidence="13">Holliday junction nuclease RuvC</fullName>
    </alternativeName>
    <alternativeName>
        <fullName evidence="13">Holliday junction resolvase RuvC</fullName>
    </alternativeName>
</protein>
<gene>
    <name evidence="13" type="primary">ruvC</name>
    <name evidence="15" type="ORF">UR21_C0004G0064</name>
</gene>
<evidence type="ECO:0000256" key="14">
    <source>
        <dbReference type="NCBIfam" id="TIGR00228"/>
    </source>
</evidence>
<evidence type="ECO:0000256" key="1">
    <source>
        <dbReference type="ARBA" id="ARBA00009518"/>
    </source>
</evidence>
<evidence type="ECO:0000256" key="11">
    <source>
        <dbReference type="ARBA" id="ARBA00023204"/>
    </source>
</evidence>
<dbReference type="GO" id="GO:0006310">
    <property type="term" value="P:DNA recombination"/>
    <property type="evidence" value="ECO:0007669"/>
    <property type="project" value="UniProtKB-UniRule"/>
</dbReference>
<feature type="binding site" evidence="13">
    <location>
        <position position="139"/>
    </location>
    <ligand>
        <name>Mg(2+)</name>
        <dbReference type="ChEBI" id="CHEBI:18420"/>
        <label>1</label>
    </ligand>
</feature>
<accession>A0A0F9YL14</accession>
<dbReference type="PANTHER" id="PTHR30194:SF3">
    <property type="entry name" value="CROSSOVER JUNCTION ENDODEOXYRIBONUCLEASE RUVC"/>
    <property type="match status" value="1"/>
</dbReference>
<dbReference type="PANTHER" id="PTHR30194">
    <property type="entry name" value="CROSSOVER JUNCTION ENDODEOXYRIBONUCLEASE RUVC"/>
    <property type="match status" value="1"/>
</dbReference>
<keyword evidence="9 13" id="KW-0238">DNA-binding</keyword>
<evidence type="ECO:0000256" key="7">
    <source>
        <dbReference type="ARBA" id="ARBA00022801"/>
    </source>
</evidence>
<feature type="binding site" evidence="13">
    <location>
        <position position="67"/>
    </location>
    <ligand>
        <name>Mg(2+)</name>
        <dbReference type="ChEBI" id="CHEBI:18420"/>
        <label>2</label>
    </ligand>
</feature>
<dbReference type="InterPro" id="IPR002176">
    <property type="entry name" value="X-over_junc_endoDNase_RuvC"/>
</dbReference>
<comment type="similarity">
    <text evidence="1 13">Belongs to the RuvC family.</text>
</comment>
<dbReference type="EC" id="3.1.21.10" evidence="13 14"/>
<proteinExistence type="inferred from homology"/>
<dbReference type="InterPro" id="IPR012337">
    <property type="entry name" value="RNaseH-like_sf"/>
</dbReference>
<keyword evidence="5 13" id="KW-0255">Endonuclease</keyword>
<dbReference type="HAMAP" id="MF_00034">
    <property type="entry name" value="RuvC"/>
    <property type="match status" value="1"/>
</dbReference>
<dbReference type="GO" id="GO:0003677">
    <property type="term" value="F:DNA binding"/>
    <property type="evidence" value="ECO:0007669"/>
    <property type="project" value="UniProtKB-KW"/>
</dbReference>
<comment type="subunit">
    <text evidence="13">Homodimer which binds Holliday junction (HJ) DNA. The HJ becomes 2-fold symmetrical on binding to RuvC with unstacked arms; it has a different conformation from HJ DNA in complex with RuvA. In the full resolvosome a probable DNA-RuvA(4)-RuvB(12)-RuvC(2) complex forms which resolves the HJ.</text>
</comment>
<dbReference type="GO" id="GO:0000287">
    <property type="term" value="F:magnesium ion binding"/>
    <property type="evidence" value="ECO:0007669"/>
    <property type="project" value="UniProtKB-UniRule"/>
</dbReference>
<keyword evidence="4 13" id="KW-0479">Metal-binding</keyword>
<keyword evidence="8 13" id="KW-0460">Magnesium</keyword>
<evidence type="ECO:0000313" key="16">
    <source>
        <dbReference type="Proteomes" id="UP000034803"/>
    </source>
</evidence>
<comment type="subcellular location">
    <subcellularLocation>
        <location evidence="13">Cytoplasm</location>
    </subcellularLocation>
</comment>
<feature type="active site" evidence="13">
    <location>
        <position position="67"/>
    </location>
</feature>
<dbReference type="Gene3D" id="3.30.420.10">
    <property type="entry name" value="Ribonuclease H-like superfamily/Ribonuclease H"/>
    <property type="match status" value="1"/>
</dbReference>
<dbReference type="GO" id="GO:0006281">
    <property type="term" value="P:DNA repair"/>
    <property type="evidence" value="ECO:0007669"/>
    <property type="project" value="UniProtKB-UniRule"/>
</dbReference>
<evidence type="ECO:0000256" key="9">
    <source>
        <dbReference type="ARBA" id="ARBA00023125"/>
    </source>
</evidence>
<dbReference type="SUPFAM" id="SSF53098">
    <property type="entry name" value="Ribonuclease H-like"/>
    <property type="match status" value="1"/>
</dbReference>
<dbReference type="EMBL" id="LBOI01000004">
    <property type="protein sequence ID" value="KKP31928.1"/>
    <property type="molecule type" value="Genomic_DNA"/>
</dbReference>
<keyword evidence="2 13" id="KW-0963">Cytoplasm</keyword>
<evidence type="ECO:0000313" key="15">
    <source>
        <dbReference type="EMBL" id="KKP31928.1"/>
    </source>
</evidence>
<organism evidence="15 16">
    <name type="scientific">Candidatus Woesebacteria bacterium GW2011_GWC2_31_9</name>
    <dbReference type="NCBI Taxonomy" id="1618586"/>
    <lineage>
        <taxon>Bacteria</taxon>
        <taxon>Candidatus Woeseibacteriota</taxon>
    </lineage>
</organism>
<dbReference type="GO" id="GO:0005737">
    <property type="term" value="C:cytoplasm"/>
    <property type="evidence" value="ECO:0007669"/>
    <property type="project" value="UniProtKB-SubCell"/>
</dbReference>
<dbReference type="FunFam" id="3.30.420.10:FF:000002">
    <property type="entry name" value="Crossover junction endodeoxyribonuclease RuvC"/>
    <property type="match status" value="1"/>
</dbReference>
<name>A0A0F9YL14_9BACT</name>
<dbReference type="GO" id="GO:0048476">
    <property type="term" value="C:Holliday junction resolvase complex"/>
    <property type="evidence" value="ECO:0007669"/>
    <property type="project" value="UniProtKB-UniRule"/>
</dbReference>
<feature type="active site" evidence="13">
    <location>
        <position position="7"/>
    </location>
</feature>
<evidence type="ECO:0000256" key="13">
    <source>
        <dbReference type="HAMAP-Rule" id="MF_00034"/>
    </source>
</evidence>
<evidence type="ECO:0000256" key="2">
    <source>
        <dbReference type="ARBA" id="ARBA00022490"/>
    </source>
</evidence>
<comment type="cofactor">
    <cofactor evidence="13">
        <name>Mg(2+)</name>
        <dbReference type="ChEBI" id="CHEBI:18420"/>
    </cofactor>
    <text evidence="13">Binds 2 Mg(2+) ion per subunit.</text>
</comment>
<evidence type="ECO:0000256" key="8">
    <source>
        <dbReference type="ARBA" id="ARBA00022842"/>
    </source>
</evidence>
<dbReference type="CDD" id="cd16962">
    <property type="entry name" value="RuvC"/>
    <property type="match status" value="1"/>
</dbReference>
<keyword evidence="11 13" id="KW-0234">DNA repair</keyword>
<reference evidence="15 16" key="1">
    <citation type="journal article" date="2015" name="Nature">
        <title>rRNA introns, odd ribosomes, and small enigmatic genomes across a large radiation of phyla.</title>
        <authorList>
            <person name="Brown C.T."/>
            <person name="Hug L.A."/>
            <person name="Thomas B.C."/>
            <person name="Sharon I."/>
            <person name="Castelle C.J."/>
            <person name="Singh A."/>
            <person name="Wilkins M.J."/>
            <person name="Williams K.H."/>
            <person name="Banfield J.F."/>
        </authorList>
    </citation>
    <scope>NUCLEOTIDE SEQUENCE [LARGE SCALE GENOMIC DNA]</scope>
</reference>
<comment type="caution">
    <text evidence="15">The sequence shown here is derived from an EMBL/GenBank/DDBJ whole genome shotgun (WGS) entry which is preliminary data.</text>
</comment>